<dbReference type="PROSITE" id="PS00166">
    <property type="entry name" value="ENOYL_COA_HYDRATASE"/>
    <property type="match status" value="1"/>
</dbReference>
<accession>A0A4R7VK85</accession>
<dbReference type="InterPro" id="IPR029045">
    <property type="entry name" value="ClpP/crotonase-like_dom_sf"/>
</dbReference>
<dbReference type="CDD" id="cd06558">
    <property type="entry name" value="crotonase-like"/>
    <property type="match status" value="1"/>
</dbReference>
<proteinExistence type="inferred from homology"/>
<dbReference type="InterPro" id="IPR018376">
    <property type="entry name" value="Enoyl-CoA_hyd/isom_CS"/>
</dbReference>
<gene>
    <name evidence="3" type="ORF">CLV71_107222</name>
</gene>
<evidence type="ECO:0000313" key="4">
    <source>
        <dbReference type="Proteomes" id="UP000294927"/>
    </source>
</evidence>
<sequence length="237" mass="24447">MVELELDDGLAVVTIDRPHVRNAIAPATMDQLEKALVAAADARALVIRGAGDRAFISGGDLKELSAIRTEDDATAMALRMRGICDRLAGFPGPVLAALNGHALGGGAEVAVAADIRVAADDVKIGFTQSTLAIMPAWGGAERLASVVGRSRALLLAGSGAVLTAAQAQRVGLVDEVLPRASFEAGWRAMARSLATPAAREIKRVVAGGVTAGDAARAFARLWVAEAHWSAVARTRKG</sequence>
<keyword evidence="4" id="KW-1185">Reference proteome</keyword>
<dbReference type="RefSeq" id="WP_133904560.1">
    <property type="nucleotide sequence ID" value="NZ_SOCP01000007.1"/>
</dbReference>
<comment type="caution">
    <text evidence="3">The sequence shown here is derived from an EMBL/GenBank/DDBJ whole genome shotgun (WGS) entry which is preliminary data.</text>
</comment>
<dbReference type="OrthoDB" id="3474517at2"/>
<dbReference type="Pfam" id="PF00378">
    <property type="entry name" value="ECH_1"/>
    <property type="match status" value="1"/>
</dbReference>
<dbReference type="AlphaFoldDB" id="A0A4R7VK85"/>
<comment type="similarity">
    <text evidence="1 2">Belongs to the enoyl-CoA hydratase/isomerase family.</text>
</comment>
<evidence type="ECO:0000313" key="3">
    <source>
        <dbReference type="EMBL" id="TDV49874.1"/>
    </source>
</evidence>
<name>A0A4R7VK85_9PSEU</name>
<dbReference type="PANTHER" id="PTHR11941">
    <property type="entry name" value="ENOYL-COA HYDRATASE-RELATED"/>
    <property type="match status" value="1"/>
</dbReference>
<protein>
    <submittedName>
        <fullName evidence="3">Short chain enoyl-CoA hydratase</fullName>
    </submittedName>
</protein>
<dbReference type="Gene3D" id="3.90.226.10">
    <property type="entry name" value="2-enoyl-CoA Hydratase, Chain A, domain 1"/>
    <property type="match status" value="1"/>
</dbReference>
<evidence type="ECO:0000256" key="2">
    <source>
        <dbReference type="RuleBase" id="RU003707"/>
    </source>
</evidence>
<evidence type="ECO:0000256" key="1">
    <source>
        <dbReference type="ARBA" id="ARBA00005254"/>
    </source>
</evidence>
<dbReference type="EMBL" id="SOCP01000007">
    <property type="protein sequence ID" value="TDV49874.1"/>
    <property type="molecule type" value="Genomic_DNA"/>
</dbReference>
<reference evidence="3 4" key="1">
    <citation type="submission" date="2019-03" db="EMBL/GenBank/DDBJ databases">
        <title>Genomic Encyclopedia of Archaeal and Bacterial Type Strains, Phase II (KMG-II): from individual species to whole genera.</title>
        <authorList>
            <person name="Goeker M."/>
        </authorList>
    </citation>
    <scope>NUCLEOTIDE SEQUENCE [LARGE SCALE GENOMIC DNA]</scope>
    <source>
        <strain evidence="3 4">DSM 45499</strain>
    </source>
</reference>
<dbReference type="PANTHER" id="PTHR11941:SF54">
    <property type="entry name" value="ENOYL-COA HYDRATASE, MITOCHONDRIAL"/>
    <property type="match status" value="1"/>
</dbReference>
<dbReference type="SUPFAM" id="SSF52096">
    <property type="entry name" value="ClpP/crotonase"/>
    <property type="match status" value="1"/>
</dbReference>
<dbReference type="GO" id="GO:0003824">
    <property type="term" value="F:catalytic activity"/>
    <property type="evidence" value="ECO:0007669"/>
    <property type="project" value="InterPro"/>
</dbReference>
<dbReference type="GO" id="GO:0006635">
    <property type="term" value="P:fatty acid beta-oxidation"/>
    <property type="evidence" value="ECO:0007669"/>
    <property type="project" value="TreeGrafter"/>
</dbReference>
<dbReference type="Proteomes" id="UP000294927">
    <property type="component" value="Unassembled WGS sequence"/>
</dbReference>
<dbReference type="InterPro" id="IPR001753">
    <property type="entry name" value="Enoyl-CoA_hydra/iso"/>
</dbReference>
<organism evidence="3 4">
    <name type="scientific">Actinophytocola oryzae</name>
    <dbReference type="NCBI Taxonomy" id="502181"/>
    <lineage>
        <taxon>Bacteria</taxon>
        <taxon>Bacillati</taxon>
        <taxon>Actinomycetota</taxon>
        <taxon>Actinomycetes</taxon>
        <taxon>Pseudonocardiales</taxon>
        <taxon>Pseudonocardiaceae</taxon>
    </lineage>
</organism>